<dbReference type="PANTHER" id="PTHR37833">
    <property type="entry name" value="LIPOPROTEIN-RELATED"/>
    <property type="match status" value="1"/>
</dbReference>
<comment type="caution">
    <text evidence="1">The sequence shown here is derived from an EMBL/GenBank/DDBJ whole genome shotgun (WGS) entry which is preliminary data.</text>
</comment>
<dbReference type="Proteomes" id="UP000309566">
    <property type="component" value="Unassembled WGS sequence"/>
</dbReference>
<protein>
    <submittedName>
        <fullName evidence="1">DUF1573 domain-containing protein</fullName>
    </submittedName>
</protein>
<proteinExistence type="predicted"/>
<dbReference type="InterPro" id="IPR011467">
    <property type="entry name" value="DUF1573"/>
</dbReference>
<dbReference type="GeneID" id="93049514"/>
<organism evidence="1 2">
    <name type="scientific">Bacteroides caecimuris</name>
    <dbReference type="NCBI Taxonomy" id="1796613"/>
    <lineage>
        <taxon>Bacteria</taxon>
        <taxon>Pseudomonadati</taxon>
        <taxon>Bacteroidota</taxon>
        <taxon>Bacteroidia</taxon>
        <taxon>Bacteroidales</taxon>
        <taxon>Bacteroidaceae</taxon>
        <taxon>Bacteroides</taxon>
    </lineage>
</organism>
<evidence type="ECO:0000313" key="1">
    <source>
        <dbReference type="EMBL" id="TGY24845.1"/>
    </source>
</evidence>
<evidence type="ECO:0000313" key="2">
    <source>
        <dbReference type="Proteomes" id="UP000309566"/>
    </source>
</evidence>
<gene>
    <name evidence="1" type="ORF">E5353_18120</name>
</gene>
<name>A0A4S2CBM3_9BACE</name>
<reference evidence="1 2" key="1">
    <citation type="submission" date="2019-04" db="EMBL/GenBank/DDBJ databases">
        <title>Microbes associate with the intestines of laboratory mice.</title>
        <authorList>
            <person name="Navarre W."/>
            <person name="Wong E."/>
            <person name="Huang K."/>
            <person name="Tropini C."/>
            <person name="Ng K."/>
            <person name="Yu B."/>
        </authorList>
    </citation>
    <scope>NUCLEOTIDE SEQUENCE [LARGE SCALE GENOMIC DNA]</scope>
    <source>
        <strain evidence="1 2">NM63_1-25</strain>
    </source>
</reference>
<dbReference type="Gene3D" id="2.60.40.10">
    <property type="entry name" value="Immunoglobulins"/>
    <property type="match status" value="1"/>
</dbReference>
<dbReference type="Pfam" id="PF07610">
    <property type="entry name" value="DUF1573"/>
    <property type="match status" value="1"/>
</dbReference>
<dbReference type="EMBL" id="SRYX01000133">
    <property type="protein sequence ID" value="TGY24845.1"/>
    <property type="molecule type" value="Genomic_DNA"/>
</dbReference>
<dbReference type="InterPro" id="IPR013783">
    <property type="entry name" value="Ig-like_fold"/>
</dbReference>
<dbReference type="PANTHER" id="PTHR37833:SF1">
    <property type="entry name" value="SIGNAL PEPTIDE PROTEIN"/>
    <property type="match status" value="1"/>
</dbReference>
<dbReference type="RefSeq" id="WP_024988739.1">
    <property type="nucleotide sequence ID" value="NZ_SRYX01000133.1"/>
</dbReference>
<sequence>MFKLVLYINIFVILTSFHSCQKKANVEITSAVEEWINREIKFDNGYIFTRLGKDSVYNSIPTSKYKILVYTGSTGCIGCNLRLSQWTEWMTQIDSMSNNKVSFLFFIHPKDLRDLLLLLCSQNFDVPVCIDRNDSLNKLNHFPANAMLHTFLLDEHNKVLAIGNPMHNPKIKELYMNIIFDKQKISEVEEKKQTKVMIDKLCIDLGTFDWKKQKSCEFILTNIGQELLVVDNVITSCGCTTVEYSKVPVQPEKNLILKVNYMAERPEYFNKTITVYCNAEDSPFHLKISGNAK</sequence>
<dbReference type="AlphaFoldDB" id="A0A4S2CBM3"/>
<accession>A0A4S2CBM3</accession>